<dbReference type="Pfam" id="PF08711">
    <property type="entry name" value="Med26"/>
    <property type="match status" value="1"/>
</dbReference>
<keyword evidence="2 3" id="KW-0539">Nucleus</keyword>
<evidence type="ECO:0000256" key="1">
    <source>
        <dbReference type="ARBA" id="ARBA00004123"/>
    </source>
</evidence>
<feature type="region of interest" description="Disordered" evidence="4">
    <location>
        <begin position="68"/>
        <end position="91"/>
    </location>
</feature>
<dbReference type="Proteomes" id="UP000823674">
    <property type="component" value="Chromosome A05"/>
</dbReference>
<evidence type="ECO:0000256" key="3">
    <source>
        <dbReference type="PROSITE-ProRule" id="PRU00649"/>
    </source>
</evidence>
<dbReference type="PROSITE" id="PS51319">
    <property type="entry name" value="TFIIS_N"/>
    <property type="match status" value="1"/>
</dbReference>
<comment type="caution">
    <text evidence="6">The sequence shown here is derived from an EMBL/GenBank/DDBJ whole genome shotgun (WGS) entry which is preliminary data.</text>
</comment>
<evidence type="ECO:0000259" key="5">
    <source>
        <dbReference type="PROSITE" id="PS51319"/>
    </source>
</evidence>
<organism evidence="6 7">
    <name type="scientific">Brassica rapa subsp. trilocularis</name>
    <dbReference type="NCBI Taxonomy" id="1813537"/>
    <lineage>
        <taxon>Eukaryota</taxon>
        <taxon>Viridiplantae</taxon>
        <taxon>Streptophyta</taxon>
        <taxon>Embryophyta</taxon>
        <taxon>Tracheophyta</taxon>
        <taxon>Spermatophyta</taxon>
        <taxon>Magnoliopsida</taxon>
        <taxon>eudicotyledons</taxon>
        <taxon>Gunneridae</taxon>
        <taxon>Pentapetalae</taxon>
        <taxon>rosids</taxon>
        <taxon>malvids</taxon>
        <taxon>Brassicales</taxon>
        <taxon>Brassicaceae</taxon>
        <taxon>Brassiceae</taxon>
        <taxon>Brassica</taxon>
    </lineage>
</organism>
<dbReference type="Gene3D" id="1.20.930.10">
    <property type="entry name" value="Conserved domain common to transcription factors TFIIS, elongin A, CRSP70"/>
    <property type="match status" value="1"/>
</dbReference>
<feature type="region of interest" description="Disordered" evidence="4">
    <location>
        <begin position="261"/>
        <end position="348"/>
    </location>
</feature>
<feature type="compositionally biased region" description="Basic and acidic residues" evidence="4">
    <location>
        <begin position="263"/>
        <end position="283"/>
    </location>
</feature>
<dbReference type="SUPFAM" id="SSF47676">
    <property type="entry name" value="Conserved domain common to transcription factors TFIIS, elongin A, CRSP70"/>
    <property type="match status" value="1"/>
</dbReference>
<dbReference type="PANTHER" id="PTHR46554:SF2">
    <property type="entry name" value="TFIIS N-TERMINAL DOMAIN-CONTAINING PROTEIN"/>
    <property type="match status" value="1"/>
</dbReference>
<comment type="subcellular location">
    <subcellularLocation>
        <location evidence="1 3">Nucleus</location>
    </subcellularLocation>
</comment>
<dbReference type="InterPro" id="IPR003617">
    <property type="entry name" value="TFIIS/CRSP70_N_sub"/>
</dbReference>
<sequence length="406" mass="46693">MKPSEDSLDNWRDYFRRGDSDIFGIINHAIILAAADFPKEFKSRRDGIAQLLFSRNASRSCIGCGREDNNHETVGVSDDSGGGGGDEEDEKKLNDDEIVVVEVMRIRDILLNRDDESNSVLLLRSLRKLESMSLSVDLLKDTEIGKAVNGLRRHGSDKIRELAKALFAEWKEMVDQWMNSTNEIACNSFLLMFLCYWEELFFFVKGSQYLAHAGDEGTPESANYSVVDEAEAFPSPPHDLDFLAPEPTGFELSQILDGLDCDGNPRHSVEPKRKSMRRPEGTHEANLVGRYNKNQQTRREEVDARPMKHSATVEDEPRRQPKQTREQMIHPIQRKPIVIPEQKRNSQQDKLKALDLDARFEFAKRKLQESYQQHDKAKRQRTIQVLETIPKQGKVQKPQFKRPMRR</sequence>
<evidence type="ECO:0000313" key="7">
    <source>
        <dbReference type="Proteomes" id="UP000823674"/>
    </source>
</evidence>
<feature type="compositionally biased region" description="Basic and acidic residues" evidence="4">
    <location>
        <begin position="297"/>
        <end position="328"/>
    </location>
</feature>
<dbReference type="InterPro" id="IPR035441">
    <property type="entry name" value="TFIIS/LEDGF_dom_sf"/>
</dbReference>
<dbReference type="SMART" id="SM00509">
    <property type="entry name" value="TFS2N"/>
    <property type="match status" value="1"/>
</dbReference>
<proteinExistence type="predicted"/>
<gene>
    <name evidence="6" type="primary">A05p048600.1_BraROA</name>
    <name evidence="6" type="ORF">IGI04_020694</name>
</gene>
<dbReference type="EMBL" id="JADBGQ010000005">
    <property type="protein sequence ID" value="KAG5398880.1"/>
    <property type="molecule type" value="Genomic_DNA"/>
</dbReference>
<name>A0ABQ7MJF7_BRACM</name>
<reference evidence="6 7" key="1">
    <citation type="submission" date="2021-03" db="EMBL/GenBank/DDBJ databases">
        <authorList>
            <person name="King G.J."/>
            <person name="Bancroft I."/>
            <person name="Baten A."/>
            <person name="Bloomfield J."/>
            <person name="Borpatragohain P."/>
            <person name="He Z."/>
            <person name="Irish N."/>
            <person name="Irwin J."/>
            <person name="Liu K."/>
            <person name="Mauleon R.P."/>
            <person name="Moore J."/>
            <person name="Morris R."/>
            <person name="Ostergaard L."/>
            <person name="Wang B."/>
            <person name="Wells R."/>
        </authorList>
    </citation>
    <scope>NUCLEOTIDE SEQUENCE [LARGE SCALE GENOMIC DNA]</scope>
    <source>
        <strain evidence="6">R-o-18</strain>
        <tissue evidence="6">Leaf</tissue>
    </source>
</reference>
<dbReference type="PANTHER" id="PTHR46554">
    <property type="entry name" value="MEDIATOR OF RNA POLYMERASE II TRANSCRIPTION SUBUNIT 26A-RELATED"/>
    <property type="match status" value="1"/>
</dbReference>
<dbReference type="InterPro" id="IPR017923">
    <property type="entry name" value="TFIIS_N"/>
</dbReference>
<protein>
    <recommendedName>
        <fullName evidence="5">TFIIS N-terminal domain-containing protein</fullName>
    </recommendedName>
</protein>
<keyword evidence="7" id="KW-1185">Reference proteome</keyword>
<dbReference type="CDD" id="cd00183">
    <property type="entry name" value="TFIIS_I"/>
    <property type="match status" value="1"/>
</dbReference>
<evidence type="ECO:0000256" key="2">
    <source>
        <dbReference type="ARBA" id="ARBA00023242"/>
    </source>
</evidence>
<accession>A0ABQ7MJF7</accession>
<evidence type="ECO:0000313" key="6">
    <source>
        <dbReference type="EMBL" id="KAG5398880.1"/>
    </source>
</evidence>
<feature type="domain" description="TFIIS N-terminal" evidence="5">
    <location>
        <begin position="101"/>
        <end position="177"/>
    </location>
</feature>
<evidence type="ECO:0000256" key="4">
    <source>
        <dbReference type="SAM" id="MobiDB-lite"/>
    </source>
</evidence>